<evidence type="ECO:0000259" key="1">
    <source>
        <dbReference type="PROSITE" id="PS50011"/>
    </source>
</evidence>
<accession>A0A0G4L3X1</accession>
<dbReference type="AlphaFoldDB" id="A0A0G4L3X1"/>
<keyword evidence="3" id="KW-1185">Reference proteome</keyword>
<dbReference type="EMBL" id="CVQH01007779">
    <property type="protein sequence ID" value="CRK16643.1"/>
    <property type="molecule type" value="Genomic_DNA"/>
</dbReference>
<dbReference type="Proteomes" id="UP000044602">
    <property type="component" value="Unassembled WGS sequence"/>
</dbReference>
<proteinExistence type="predicted"/>
<dbReference type="Gene3D" id="1.10.510.10">
    <property type="entry name" value="Transferase(Phosphotransferase) domain 1"/>
    <property type="match status" value="1"/>
</dbReference>
<dbReference type="SUPFAM" id="SSF56112">
    <property type="entry name" value="Protein kinase-like (PK-like)"/>
    <property type="match status" value="1"/>
</dbReference>
<dbReference type="InterPro" id="IPR011009">
    <property type="entry name" value="Kinase-like_dom_sf"/>
</dbReference>
<protein>
    <recommendedName>
        <fullName evidence="1">Protein kinase domain-containing protein</fullName>
    </recommendedName>
</protein>
<sequence>MAVPRWHTVPLRLPGWPTLNATSHRLSRRTFARMVCSLAGQSGRIYTQGKMLQRHVDPQFSIQKAESDNTPYIVKRIPRPFYDKFLRLSADLPPSKRLRLHIDCNPEENALIYPYFNGTLLDLIRDDPGLRSTPRVKILRHVAEAIQELHAKDWIHIDVKPDNILVNWTSDAQNNKTVTDAVLGDFDVAHKLAPGDSRQTPYAIGNVMWRSPEGQTGRGVTKASDIFSFGLVCIYTLGGGELLLLNDYEALEAAGIMPEHEILTRHFAYFGPAPPGLLDQVGNETLCEALKRASRIAEISLRDQPNLSIEDWGNELGPRGKDMISGMTNPDPAARLTIEQILAHPLWENDG</sequence>
<gene>
    <name evidence="2" type="ORF">BN1708_002900</name>
</gene>
<evidence type="ECO:0000313" key="2">
    <source>
        <dbReference type="EMBL" id="CRK16643.1"/>
    </source>
</evidence>
<evidence type="ECO:0000313" key="3">
    <source>
        <dbReference type="Proteomes" id="UP000044602"/>
    </source>
</evidence>
<dbReference type="GO" id="GO:0005524">
    <property type="term" value="F:ATP binding"/>
    <property type="evidence" value="ECO:0007669"/>
    <property type="project" value="InterPro"/>
</dbReference>
<dbReference type="PROSITE" id="PS50011">
    <property type="entry name" value="PROTEIN_KINASE_DOM"/>
    <property type="match status" value="1"/>
</dbReference>
<reference evidence="2 3" key="1">
    <citation type="submission" date="2015-05" db="EMBL/GenBank/DDBJ databases">
        <authorList>
            <person name="Wang D.B."/>
            <person name="Wang M."/>
        </authorList>
    </citation>
    <scope>NUCLEOTIDE SEQUENCE [LARGE SCALE GENOMIC DNA]</scope>
    <source>
        <strain evidence="2">VL1</strain>
    </source>
</reference>
<feature type="domain" description="Protein kinase" evidence="1">
    <location>
        <begin position="20"/>
        <end position="347"/>
    </location>
</feature>
<dbReference type="PANTHER" id="PTHR44167:SF24">
    <property type="entry name" value="SERINE_THREONINE-PROTEIN KINASE CHK2"/>
    <property type="match status" value="1"/>
</dbReference>
<dbReference type="SMART" id="SM00220">
    <property type="entry name" value="S_TKc"/>
    <property type="match status" value="1"/>
</dbReference>
<dbReference type="STRING" id="100787.A0A0G4L3X1"/>
<dbReference type="GO" id="GO:0004674">
    <property type="term" value="F:protein serine/threonine kinase activity"/>
    <property type="evidence" value="ECO:0007669"/>
    <property type="project" value="TreeGrafter"/>
</dbReference>
<dbReference type="Pfam" id="PF00069">
    <property type="entry name" value="Pkinase"/>
    <property type="match status" value="1"/>
</dbReference>
<dbReference type="GO" id="GO:0005634">
    <property type="term" value="C:nucleus"/>
    <property type="evidence" value="ECO:0007669"/>
    <property type="project" value="TreeGrafter"/>
</dbReference>
<name>A0A0G4L3X1_VERLO</name>
<organism evidence="2 3">
    <name type="scientific">Verticillium longisporum</name>
    <name type="common">Verticillium dahliae var. longisporum</name>
    <dbReference type="NCBI Taxonomy" id="100787"/>
    <lineage>
        <taxon>Eukaryota</taxon>
        <taxon>Fungi</taxon>
        <taxon>Dikarya</taxon>
        <taxon>Ascomycota</taxon>
        <taxon>Pezizomycotina</taxon>
        <taxon>Sordariomycetes</taxon>
        <taxon>Hypocreomycetidae</taxon>
        <taxon>Glomerellales</taxon>
        <taxon>Plectosphaerellaceae</taxon>
        <taxon>Verticillium</taxon>
    </lineage>
</organism>
<dbReference type="InterPro" id="IPR000719">
    <property type="entry name" value="Prot_kinase_dom"/>
</dbReference>
<dbReference type="GO" id="GO:0044773">
    <property type="term" value="P:mitotic DNA damage checkpoint signaling"/>
    <property type="evidence" value="ECO:0007669"/>
    <property type="project" value="TreeGrafter"/>
</dbReference>
<dbReference type="PANTHER" id="PTHR44167">
    <property type="entry name" value="OVARIAN-SPECIFIC SERINE/THREONINE-PROTEIN KINASE LOK-RELATED"/>
    <property type="match status" value="1"/>
</dbReference>
<dbReference type="GO" id="GO:0005737">
    <property type="term" value="C:cytoplasm"/>
    <property type="evidence" value="ECO:0007669"/>
    <property type="project" value="TreeGrafter"/>
</dbReference>